<evidence type="ECO:0000256" key="2">
    <source>
        <dbReference type="ARBA" id="ARBA00023034"/>
    </source>
</evidence>
<organism evidence="5 6">
    <name type="scientific">Nonomuraea helvata</name>
    <dbReference type="NCBI Taxonomy" id="37484"/>
    <lineage>
        <taxon>Bacteria</taxon>
        <taxon>Bacillati</taxon>
        <taxon>Actinomycetota</taxon>
        <taxon>Actinomycetes</taxon>
        <taxon>Streptosporangiales</taxon>
        <taxon>Streptosporangiaceae</taxon>
        <taxon>Nonomuraea</taxon>
    </lineage>
</organism>
<proteinExistence type="predicted"/>
<evidence type="ECO:0000313" key="5">
    <source>
        <dbReference type="EMBL" id="MFB9626620.1"/>
    </source>
</evidence>
<gene>
    <name evidence="5" type="ORF">ACFFSA_26330</name>
</gene>
<name>A0ABV5S4L6_9ACTN</name>
<accession>A0ABV5S4L6</accession>
<sequence>MLADDFFLVSWDTTGSGRPRLHVQGIALGLAGALIGELVLHQRVVVRGMRLTVVDPRQAMENVPDNVADRALADIGNSPHHTDVRTWLAYLARRSVDDVSGRLVATGLLERETPKLLKRKQRRFFSTDFSKAMWPATRLRLALVRWEPLSPQDMALATLVDACDMTDTVLDDPADRRLARQYLARLQEAIPRPLGDLSRQVSAAVGDAVLTYRT</sequence>
<evidence type="ECO:0000256" key="4">
    <source>
        <dbReference type="ARBA" id="ARBA00023136"/>
    </source>
</evidence>
<keyword evidence="6" id="KW-1185">Reference proteome</keyword>
<dbReference type="InterPro" id="IPR008628">
    <property type="entry name" value="GPP34-like"/>
</dbReference>
<comment type="subcellular location">
    <subcellularLocation>
        <location evidence="1">Golgi apparatus membrane</location>
        <topology evidence="1">Peripheral membrane protein</topology>
        <orientation evidence="1">Cytoplasmic side</orientation>
    </subcellularLocation>
</comment>
<keyword evidence="2" id="KW-0333">Golgi apparatus</keyword>
<reference evidence="5 6" key="1">
    <citation type="submission" date="2024-09" db="EMBL/GenBank/DDBJ databases">
        <authorList>
            <person name="Sun Q."/>
            <person name="Mori K."/>
        </authorList>
    </citation>
    <scope>NUCLEOTIDE SEQUENCE [LARGE SCALE GENOMIC DNA]</scope>
    <source>
        <strain evidence="5 6">JCM 3143</strain>
    </source>
</reference>
<comment type="caution">
    <text evidence="5">The sequence shown here is derived from an EMBL/GenBank/DDBJ whole genome shotgun (WGS) entry which is preliminary data.</text>
</comment>
<evidence type="ECO:0000313" key="6">
    <source>
        <dbReference type="Proteomes" id="UP001589532"/>
    </source>
</evidence>
<dbReference type="InterPro" id="IPR038261">
    <property type="entry name" value="GPP34-like_sf"/>
</dbReference>
<dbReference type="Proteomes" id="UP001589532">
    <property type="component" value="Unassembled WGS sequence"/>
</dbReference>
<dbReference type="RefSeq" id="WP_345000850.1">
    <property type="nucleotide sequence ID" value="NZ_BAAAXV010000009.1"/>
</dbReference>
<dbReference type="EMBL" id="JBHMBW010000023">
    <property type="protein sequence ID" value="MFB9626620.1"/>
    <property type="molecule type" value="Genomic_DNA"/>
</dbReference>
<protein>
    <submittedName>
        <fullName evidence="5">GPP34 family phosphoprotein</fullName>
    </submittedName>
</protein>
<keyword evidence="4" id="KW-0472">Membrane</keyword>
<dbReference type="Gene3D" id="1.10.3630.10">
    <property type="entry name" value="yeast vps74-n-term truncation variant domain like"/>
    <property type="match status" value="1"/>
</dbReference>
<evidence type="ECO:0000256" key="3">
    <source>
        <dbReference type="ARBA" id="ARBA00023121"/>
    </source>
</evidence>
<evidence type="ECO:0000256" key="1">
    <source>
        <dbReference type="ARBA" id="ARBA00004255"/>
    </source>
</evidence>
<dbReference type="Pfam" id="PF05719">
    <property type="entry name" value="GPP34"/>
    <property type="match status" value="1"/>
</dbReference>
<keyword evidence="3" id="KW-0446">Lipid-binding</keyword>